<dbReference type="EMBL" id="CAADRP010000113">
    <property type="protein sequence ID" value="VFU23421.1"/>
    <property type="molecule type" value="Genomic_DNA"/>
</dbReference>
<protein>
    <submittedName>
        <fullName evidence="1">Uncharacterized protein</fullName>
    </submittedName>
</protein>
<evidence type="ECO:0000313" key="1">
    <source>
        <dbReference type="EMBL" id="VFU23421.1"/>
    </source>
</evidence>
<proteinExistence type="predicted"/>
<gene>
    <name evidence="1" type="ORF">SVIM_LOCUS35569</name>
</gene>
<sequence length="289" mass="32991">MQCSYQFGLMLRKRQVFLQCNRQMKPLKMSSLCSNLLYKMENGKIIDSSIIKDGFMIETLDEEELSKSHNDITTKRLKNCERQRRYRARKRLEADTKKASVTNQPTPPQVEVELNGHHNNSVTPNPCKRNWKKDARRAHACKNLEETHNVAVTTALPFNIKSQTVCSAPGIMTGPSQERESHSKNSVSLWISETPETKFASATDRMGGHQGLVNKLTIPYHQFCCRKNMKYQKLSLESCLDLTVPFEFLFLVHAFIKSSKLQSLLIPELLTNLGSSHPLNVTPPALFKR</sequence>
<dbReference type="AlphaFoldDB" id="A0A6N2K585"/>
<organism evidence="1">
    <name type="scientific">Salix viminalis</name>
    <name type="common">Common osier</name>
    <name type="synonym">Basket willow</name>
    <dbReference type="NCBI Taxonomy" id="40686"/>
    <lineage>
        <taxon>Eukaryota</taxon>
        <taxon>Viridiplantae</taxon>
        <taxon>Streptophyta</taxon>
        <taxon>Embryophyta</taxon>
        <taxon>Tracheophyta</taxon>
        <taxon>Spermatophyta</taxon>
        <taxon>Magnoliopsida</taxon>
        <taxon>eudicotyledons</taxon>
        <taxon>Gunneridae</taxon>
        <taxon>Pentapetalae</taxon>
        <taxon>rosids</taxon>
        <taxon>fabids</taxon>
        <taxon>Malpighiales</taxon>
        <taxon>Salicaceae</taxon>
        <taxon>Saliceae</taxon>
        <taxon>Salix</taxon>
    </lineage>
</organism>
<accession>A0A6N2K585</accession>
<reference evidence="1" key="1">
    <citation type="submission" date="2019-03" db="EMBL/GenBank/DDBJ databases">
        <authorList>
            <person name="Mank J."/>
            <person name="Almeida P."/>
        </authorList>
    </citation>
    <scope>NUCLEOTIDE SEQUENCE</scope>
    <source>
        <strain evidence="1">78183</strain>
    </source>
</reference>
<name>A0A6N2K585_SALVM</name>